<dbReference type="InParanoid" id="A0A1D3CYW8"/>
<dbReference type="VEuPathDB" id="ToxoDB:cyc_03132"/>
<dbReference type="EMBL" id="JROU02001476">
    <property type="protein sequence ID" value="OEH76397.1"/>
    <property type="molecule type" value="Genomic_DNA"/>
</dbReference>
<sequence>MAEGNESRWWRSRKSPYKTSISGTLFSSRRYCFCGRAFAMLLADVSEERRVPAFSLMERHFNWSLPWAR</sequence>
<accession>A0A1D3CYW8</accession>
<dbReference type="AlphaFoldDB" id="A0A1D3CYW8"/>
<name>A0A1D3CYW8_9EIME</name>
<reference evidence="1 2" key="1">
    <citation type="journal article" date="2016" name="BMC Genomics">
        <title>Comparative genomics reveals Cyclospora cayetanensis possesses coccidia-like metabolism and invasion components but unique surface antigens.</title>
        <authorList>
            <person name="Liu S."/>
            <person name="Wang L."/>
            <person name="Zheng H."/>
            <person name="Xu Z."/>
            <person name="Roellig D.M."/>
            <person name="Li N."/>
            <person name="Frace M.A."/>
            <person name="Tang K."/>
            <person name="Arrowood M.J."/>
            <person name="Moss D.M."/>
            <person name="Zhang L."/>
            <person name="Feng Y."/>
            <person name="Xiao L."/>
        </authorList>
    </citation>
    <scope>NUCLEOTIDE SEQUENCE [LARGE SCALE GENOMIC DNA]</scope>
    <source>
        <strain evidence="1 2">CHN_HEN01</strain>
    </source>
</reference>
<evidence type="ECO:0000313" key="1">
    <source>
        <dbReference type="EMBL" id="OEH76397.1"/>
    </source>
</evidence>
<comment type="caution">
    <text evidence="1">The sequence shown here is derived from an EMBL/GenBank/DDBJ whole genome shotgun (WGS) entry which is preliminary data.</text>
</comment>
<protein>
    <submittedName>
        <fullName evidence="1">Uncharacterized protein</fullName>
    </submittedName>
</protein>
<dbReference type="Proteomes" id="UP000095192">
    <property type="component" value="Unassembled WGS sequence"/>
</dbReference>
<keyword evidence="2" id="KW-1185">Reference proteome</keyword>
<evidence type="ECO:0000313" key="2">
    <source>
        <dbReference type="Proteomes" id="UP000095192"/>
    </source>
</evidence>
<gene>
    <name evidence="1" type="ORF">cyc_03132</name>
</gene>
<organism evidence="1 2">
    <name type="scientific">Cyclospora cayetanensis</name>
    <dbReference type="NCBI Taxonomy" id="88456"/>
    <lineage>
        <taxon>Eukaryota</taxon>
        <taxon>Sar</taxon>
        <taxon>Alveolata</taxon>
        <taxon>Apicomplexa</taxon>
        <taxon>Conoidasida</taxon>
        <taxon>Coccidia</taxon>
        <taxon>Eucoccidiorida</taxon>
        <taxon>Eimeriorina</taxon>
        <taxon>Eimeriidae</taxon>
        <taxon>Cyclospora</taxon>
    </lineage>
</organism>
<proteinExistence type="predicted"/>